<proteinExistence type="predicted"/>
<organism evidence="1 2">
    <name type="scientific">Streptococcus oralis</name>
    <dbReference type="NCBI Taxonomy" id="1303"/>
    <lineage>
        <taxon>Bacteria</taxon>
        <taxon>Bacillati</taxon>
        <taxon>Bacillota</taxon>
        <taxon>Bacilli</taxon>
        <taxon>Lactobacillales</taxon>
        <taxon>Streptococcaceae</taxon>
        <taxon>Streptococcus</taxon>
    </lineage>
</organism>
<sequence length="91" mass="10515">MAKIELTEEQLTQLGYELADIRRTVEMATNMTETLAWVQLKDETAFKEMSKKFFDTFNEQFGLLHSTLDEIAFILMNSTDKAEILGSKIFN</sequence>
<dbReference type="RefSeq" id="WP_042902461.1">
    <property type="nucleotide sequence ID" value="NZ_JPGB01000004.1"/>
</dbReference>
<comment type="caution">
    <text evidence="1">The sequence shown here is derived from an EMBL/GenBank/DDBJ whole genome shotgun (WGS) entry which is preliminary data.</text>
</comment>
<evidence type="ECO:0000313" key="1">
    <source>
        <dbReference type="EMBL" id="KEQ50842.1"/>
    </source>
</evidence>
<protein>
    <recommendedName>
        <fullName evidence="3">WXG100 family type VII secretion target</fullName>
    </recommendedName>
</protein>
<dbReference type="PATRIC" id="fig|1303.44.peg.854"/>
<dbReference type="AlphaFoldDB" id="A0A081R6L9"/>
<evidence type="ECO:0000313" key="2">
    <source>
        <dbReference type="Proteomes" id="UP000028098"/>
    </source>
</evidence>
<accession>A0A081R6L9</accession>
<evidence type="ECO:0008006" key="3">
    <source>
        <dbReference type="Google" id="ProtNLM"/>
    </source>
</evidence>
<reference evidence="1 2" key="1">
    <citation type="submission" date="2014-05" db="EMBL/GenBank/DDBJ databases">
        <authorList>
            <person name="Daugherty S.C."/>
            <person name="Tallon L.J."/>
            <person name="Sadzewicz L."/>
            <person name="Kilian M."/>
            <person name="Tettelin H."/>
        </authorList>
    </citation>
    <scope>NUCLEOTIDE SEQUENCE [LARGE SCALE GENOMIC DNA]</scope>
    <source>
        <strain evidence="1 2">SK143</strain>
    </source>
</reference>
<name>A0A081R6L9_STROR</name>
<gene>
    <name evidence="1" type="ORF">SK143_0900</name>
</gene>
<dbReference type="Proteomes" id="UP000028098">
    <property type="component" value="Unassembled WGS sequence"/>
</dbReference>
<dbReference type="EMBL" id="JPGB01000004">
    <property type="protein sequence ID" value="KEQ50842.1"/>
    <property type="molecule type" value="Genomic_DNA"/>
</dbReference>